<dbReference type="GO" id="GO:0006511">
    <property type="term" value="P:ubiquitin-dependent protein catabolic process"/>
    <property type="evidence" value="ECO:0007669"/>
    <property type="project" value="InterPro"/>
</dbReference>
<feature type="domain" description="SKP1 component dimerisation" evidence="3">
    <location>
        <begin position="6"/>
        <end position="51"/>
    </location>
</feature>
<dbReference type="AlphaFoldDB" id="A0A817ANZ4"/>
<accession>A0A817ANZ4</accession>
<evidence type="ECO:0000256" key="1">
    <source>
        <dbReference type="ARBA" id="ARBA00004906"/>
    </source>
</evidence>
<dbReference type="GO" id="GO:0016567">
    <property type="term" value="P:protein ubiquitination"/>
    <property type="evidence" value="ECO:0007669"/>
    <property type="project" value="UniProtKB-UniPathway"/>
</dbReference>
<reference evidence="4" key="1">
    <citation type="submission" date="2021-01" db="EMBL/GenBank/DDBJ databases">
        <authorList>
            <consortium name="Genoscope - CEA"/>
            <person name="William W."/>
        </authorList>
    </citation>
    <scope>NUCLEOTIDE SEQUENCE</scope>
</reference>
<dbReference type="Proteomes" id="UP001295469">
    <property type="component" value="Chromosome A08"/>
</dbReference>
<name>A0A817ANZ4_BRANA</name>
<dbReference type="SUPFAM" id="SSF81382">
    <property type="entry name" value="Skp1 dimerisation domain-like"/>
    <property type="match status" value="1"/>
</dbReference>
<gene>
    <name evidence="4" type="ORF">DARMORV10_A08P27760.1</name>
</gene>
<dbReference type="UniPathway" id="UPA00143"/>
<feature type="region of interest" description="Disordered" evidence="2">
    <location>
        <begin position="96"/>
        <end position="141"/>
    </location>
</feature>
<dbReference type="InterPro" id="IPR011333">
    <property type="entry name" value="SKP1/BTB/POZ_sf"/>
</dbReference>
<dbReference type="Pfam" id="PF01466">
    <property type="entry name" value="Skp1"/>
    <property type="match status" value="1"/>
</dbReference>
<proteinExistence type="predicted"/>
<organism evidence="4">
    <name type="scientific">Brassica napus</name>
    <name type="common">Rape</name>
    <dbReference type="NCBI Taxonomy" id="3708"/>
    <lineage>
        <taxon>Eukaryota</taxon>
        <taxon>Viridiplantae</taxon>
        <taxon>Streptophyta</taxon>
        <taxon>Embryophyta</taxon>
        <taxon>Tracheophyta</taxon>
        <taxon>Spermatophyta</taxon>
        <taxon>Magnoliopsida</taxon>
        <taxon>eudicotyledons</taxon>
        <taxon>Gunneridae</taxon>
        <taxon>Pentapetalae</taxon>
        <taxon>rosids</taxon>
        <taxon>malvids</taxon>
        <taxon>Brassicales</taxon>
        <taxon>Brassicaceae</taxon>
        <taxon>Brassiceae</taxon>
        <taxon>Brassica</taxon>
    </lineage>
</organism>
<dbReference type="InterPro" id="IPR016072">
    <property type="entry name" value="Skp1_comp_dimer"/>
</dbReference>
<dbReference type="EMBL" id="HG994362">
    <property type="protein sequence ID" value="CAF2254947.1"/>
    <property type="molecule type" value="Genomic_DNA"/>
</dbReference>
<feature type="compositionally biased region" description="Acidic residues" evidence="2">
    <location>
        <begin position="99"/>
        <end position="124"/>
    </location>
</feature>
<feature type="non-terminal residue" evidence="4">
    <location>
        <position position="1"/>
    </location>
</feature>
<evidence type="ECO:0000259" key="3">
    <source>
        <dbReference type="Pfam" id="PF01466"/>
    </source>
</evidence>
<evidence type="ECO:0000313" key="4">
    <source>
        <dbReference type="EMBL" id="CAF2254947.1"/>
    </source>
</evidence>
<dbReference type="InterPro" id="IPR036296">
    <property type="entry name" value="SKP1-like_dim_sf"/>
</dbReference>
<sequence length="141" mass="15858">MKIRILVDLVSQTLAAMINNKTVREMRASFNLKDDVTSYVEREWQRKHEWAFESDPLPAVEEGIPLDLSLTMDDFAAPLDLTESERESLFGLSTPVNFMDEDPEEDEAAQEDEIAESDESDGDDTISFGASDNGLKMSPRP</sequence>
<dbReference type="Gene3D" id="3.30.710.10">
    <property type="entry name" value="Potassium Channel Kv1.1, Chain A"/>
    <property type="match status" value="1"/>
</dbReference>
<comment type="pathway">
    <text evidence="1">Protein modification; protein ubiquitination.</text>
</comment>
<protein>
    <submittedName>
        <fullName evidence="4">(rape) hypothetical protein</fullName>
    </submittedName>
</protein>
<evidence type="ECO:0000256" key="2">
    <source>
        <dbReference type="SAM" id="MobiDB-lite"/>
    </source>
</evidence>